<accession>A0A183LIA5</accession>
<organism evidence="1 2">
    <name type="scientific">Schistosoma margrebowiei</name>
    <dbReference type="NCBI Taxonomy" id="48269"/>
    <lineage>
        <taxon>Eukaryota</taxon>
        <taxon>Metazoa</taxon>
        <taxon>Spiralia</taxon>
        <taxon>Lophotrochozoa</taxon>
        <taxon>Platyhelminthes</taxon>
        <taxon>Trematoda</taxon>
        <taxon>Digenea</taxon>
        <taxon>Strigeidida</taxon>
        <taxon>Schistosomatoidea</taxon>
        <taxon>Schistosomatidae</taxon>
        <taxon>Schistosoma</taxon>
    </lineage>
</organism>
<sequence>MTKTKRGGGCIIYALDTLTTNKVEDSILNSLPESVWTSVNTLNHSLLLGFIYKTFDSSNNENDLIINSSIHASALNFNAKVITGDFNCPGTNWSTGS</sequence>
<evidence type="ECO:0000313" key="1">
    <source>
        <dbReference type="EMBL" id="VDO58359.1"/>
    </source>
</evidence>
<evidence type="ECO:0000313" key="2">
    <source>
        <dbReference type="Proteomes" id="UP000277204"/>
    </source>
</evidence>
<dbReference type="EMBL" id="UZAI01001020">
    <property type="protein sequence ID" value="VDO58359.1"/>
    <property type="molecule type" value="Genomic_DNA"/>
</dbReference>
<keyword evidence="2" id="KW-1185">Reference proteome</keyword>
<proteinExistence type="predicted"/>
<dbReference type="Proteomes" id="UP000277204">
    <property type="component" value="Unassembled WGS sequence"/>
</dbReference>
<name>A0A183LIA5_9TREM</name>
<reference evidence="1 2" key="1">
    <citation type="submission" date="2018-11" db="EMBL/GenBank/DDBJ databases">
        <authorList>
            <consortium name="Pathogen Informatics"/>
        </authorList>
    </citation>
    <scope>NUCLEOTIDE SEQUENCE [LARGE SCALE GENOMIC DNA]</scope>
    <source>
        <strain evidence="1 2">Zambia</strain>
    </source>
</reference>
<protein>
    <submittedName>
        <fullName evidence="1">Uncharacterized protein</fullName>
    </submittedName>
</protein>
<gene>
    <name evidence="1" type="ORF">SMRZ_LOCUS3530</name>
</gene>
<dbReference type="STRING" id="48269.A0A183LIA5"/>
<dbReference type="AlphaFoldDB" id="A0A183LIA5"/>